<evidence type="ECO:0000313" key="1">
    <source>
        <dbReference type="EMBL" id="CAH1958946.1"/>
    </source>
</evidence>
<reference evidence="1" key="1">
    <citation type="submission" date="2022-03" db="EMBL/GenBank/DDBJ databases">
        <authorList>
            <person name="Sayadi A."/>
        </authorList>
    </citation>
    <scope>NUCLEOTIDE SEQUENCE</scope>
</reference>
<proteinExistence type="predicted"/>
<dbReference type="Proteomes" id="UP001152888">
    <property type="component" value="Unassembled WGS sequence"/>
</dbReference>
<protein>
    <submittedName>
        <fullName evidence="1">Uncharacterized protein</fullName>
    </submittedName>
</protein>
<name>A0A9P0JQA8_ACAOB</name>
<evidence type="ECO:0000313" key="2">
    <source>
        <dbReference type="Proteomes" id="UP001152888"/>
    </source>
</evidence>
<gene>
    <name evidence="1" type="ORF">ACAOBT_LOCUS2935</name>
</gene>
<sequence>MSHVTYDLEFRKVHDLLTETLQLEPVQADRRDDRDILATLYVRYILIANRLTRVVDQMVQPQKRMLVKKLLEASLGRILELKTDLVEADLNEWTHIGDVMEKLNLTPLDVELEVPTCFRRESKIQQP</sequence>
<comment type="caution">
    <text evidence="1">The sequence shown here is derived from an EMBL/GenBank/DDBJ whole genome shotgun (WGS) entry which is preliminary data.</text>
</comment>
<dbReference type="InterPro" id="IPR052267">
    <property type="entry name" value="N-DRC_Component"/>
</dbReference>
<dbReference type="AlphaFoldDB" id="A0A9P0JQA8"/>
<dbReference type="PANTHER" id="PTHR14690">
    <property type="entry name" value="IQ MOTIF CONTAINING WITH AAA DOMAIN 1"/>
    <property type="match status" value="1"/>
</dbReference>
<keyword evidence="2" id="KW-1185">Reference proteome</keyword>
<dbReference type="EMBL" id="CAKOFQ010006679">
    <property type="protein sequence ID" value="CAH1958946.1"/>
    <property type="molecule type" value="Genomic_DNA"/>
</dbReference>
<accession>A0A9P0JQA8</accession>
<dbReference type="OrthoDB" id="3046016at2759"/>
<dbReference type="PANTHER" id="PTHR14690:SF0">
    <property type="entry name" value="IQ MOTIF CONTAINING WITH AAA DOMAIN 1"/>
    <property type="match status" value="1"/>
</dbReference>
<organism evidence="1 2">
    <name type="scientific">Acanthoscelides obtectus</name>
    <name type="common">Bean weevil</name>
    <name type="synonym">Bruchus obtectus</name>
    <dbReference type="NCBI Taxonomy" id="200917"/>
    <lineage>
        <taxon>Eukaryota</taxon>
        <taxon>Metazoa</taxon>
        <taxon>Ecdysozoa</taxon>
        <taxon>Arthropoda</taxon>
        <taxon>Hexapoda</taxon>
        <taxon>Insecta</taxon>
        <taxon>Pterygota</taxon>
        <taxon>Neoptera</taxon>
        <taxon>Endopterygota</taxon>
        <taxon>Coleoptera</taxon>
        <taxon>Polyphaga</taxon>
        <taxon>Cucujiformia</taxon>
        <taxon>Chrysomeloidea</taxon>
        <taxon>Chrysomelidae</taxon>
        <taxon>Bruchinae</taxon>
        <taxon>Bruchini</taxon>
        <taxon>Acanthoscelides</taxon>
    </lineage>
</organism>